<evidence type="ECO:0000259" key="6">
    <source>
        <dbReference type="Pfam" id="PF02826"/>
    </source>
</evidence>
<evidence type="ECO:0000313" key="7">
    <source>
        <dbReference type="EMBL" id="SCY50363.1"/>
    </source>
</evidence>
<dbReference type="SUPFAM" id="SSF52283">
    <property type="entry name" value="Formate/glycerate dehydrogenase catalytic domain-like"/>
    <property type="match status" value="1"/>
</dbReference>
<gene>
    <name evidence="7" type="ORF">SAMN05661077_2328</name>
</gene>
<dbReference type="STRING" id="381306.AN478_05260"/>
<dbReference type="InterPro" id="IPR006140">
    <property type="entry name" value="D-isomer_DH_NAD-bd"/>
</dbReference>
<dbReference type="PATRIC" id="fig|381306.5.peg.2244"/>
<dbReference type="PANTHER" id="PTHR43026:SF1">
    <property type="entry name" value="2-HYDROXYACID DEHYDROGENASE HOMOLOG 1-RELATED"/>
    <property type="match status" value="1"/>
</dbReference>
<dbReference type="Pfam" id="PF00389">
    <property type="entry name" value="2-Hacid_dh"/>
    <property type="match status" value="1"/>
</dbReference>
<keyword evidence="8" id="KW-1185">Reference proteome</keyword>
<dbReference type="InterPro" id="IPR006139">
    <property type="entry name" value="D-isomer_2_OHA_DH_cat_dom"/>
</dbReference>
<dbReference type="InterPro" id="IPR036291">
    <property type="entry name" value="NAD(P)-bd_dom_sf"/>
</dbReference>
<organism evidence="7 8">
    <name type="scientific">Thiohalorhabdus denitrificans</name>
    <dbReference type="NCBI Taxonomy" id="381306"/>
    <lineage>
        <taxon>Bacteria</taxon>
        <taxon>Pseudomonadati</taxon>
        <taxon>Pseudomonadota</taxon>
        <taxon>Gammaproteobacteria</taxon>
        <taxon>Thiohalorhabdales</taxon>
        <taxon>Thiohalorhabdaceae</taxon>
        <taxon>Thiohalorhabdus</taxon>
    </lineage>
</organism>
<keyword evidence="3" id="KW-0520">NAD</keyword>
<protein>
    <submittedName>
        <fullName evidence="7">D-lactate dehydrogenase</fullName>
    </submittedName>
</protein>
<name>A0A0P9GKD7_9GAMM</name>
<proteinExistence type="inferred from homology"/>
<reference evidence="8" key="1">
    <citation type="submission" date="2016-10" db="EMBL/GenBank/DDBJ databases">
        <authorList>
            <person name="Varghese N."/>
        </authorList>
    </citation>
    <scope>NUCLEOTIDE SEQUENCE [LARGE SCALE GENOMIC DNA]</scope>
    <source>
        <strain evidence="8">HL 19</strain>
    </source>
</reference>
<dbReference type="Pfam" id="PF02826">
    <property type="entry name" value="2-Hacid_dh_C"/>
    <property type="match status" value="1"/>
</dbReference>
<dbReference type="EMBL" id="FMUN01000006">
    <property type="protein sequence ID" value="SCY50363.1"/>
    <property type="molecule type" value="Genomic_DNA"/>
</dbReference>
<keyword evidence="2 4" id="KW-0560">Oxidoreductase</keyword>
<dbReference type="GO" id="GO:0008720">
    <property type="term" value="F:D-lactate dehydrogenase (NAD+) activity"/>
    <property type="evidence" value="ECO:0007669"/>
    <property type="project" value="TreeGrafter"/>
</dbReference>
<feature type="domain" description="D-isomer specific 2-hydroxyacid dehydrogenase NAD-binding" evidence="6">
    <location>
        <begin position="107"/>
        <end position="303"/>
    </location>
</feature>
<evidence type="ECO:0000256" key="1">
    <source>
        <dbReference type="ARBA" id="ARBA00005854"/>
    </source>
</evidence>
<evidence type="ECO:0000256" key="2">
    <source>
        <dbReference type="ARBA" id="ARBA00023002"/>
    </source>
</evidence>
<evidence type="ECO:0000256" key="3">
    <source>
        <dbReference type="ARBA" id="ARBA00023027"/>
    </source>
</evidence>
<comment type="similarity">
    <text evidence="1 4">Belongs to the D-isomer specific 2-hydroxyacid dehydrogenase family.</text>
</comment>
<dbReference type="Gene3D" id="3.40.50.720">
    <property type="entry name" value="NAD(P)-binding Rossmann-like Domain"/>
    <property type="match status" value="2"/>
</dbReference>
<dbReference type="GO" id="GO:0051287">
    <property type="term" value="F:NAD binding"/>
    <property type="evidence" value="ECO:0007669"/>
    <property type="project" value="InterPro"/>
</dbReference>
<evidence type="ECO:0000256" key="4">
    <source>
        <dbReference type="RuleBase" id="RU003719"/>
    </source>
</evidence>
<dbReference type="InterPro" id="IPR058205">
    <property type="entry name" value="D-LDH-like"/>
</dbReference>
<dbReference type="CDD" id="cd12187">
    <property type="entry name" value="LDH_like_1"/>
    <property type="match status" value="1"/>
</dbReference>
<dbReference type="AlphaFoldDB" id="A0A0P9GKD7"/>
<dbReference type="PANTHER" id="PTHR43026">
    <property type="entry name" value="2-HYDROXYACID DEHYDROGENASE HOMOLOG 1-RELATED"/>
    <property type="match status" value="1"/>
</dbReference>
<dbReference type="OrthoDB" id="9805416at2"/>
<dbReference type="InterPro" id="IPR029753">
    <property type="entry name" value="D-isomer_DH_CS"/>
</dbReference>
<dbReference type="Proteomes" id="UP000183104">
    <property type="component" value="Unassembled WGS sequence"/>
</dbReference>
<dbReference type="RefSeq" id="WP_054965575.1">
    <property type="nucleotide sequence ID" value="NZ_FMUN01000006.1"/>
</dbReference>
<dbReference type="PROSITE" id="PS00671">
    <property type="entry name" value="D_2_HYDROXYACID_DH_3"/>
    <property type="match status" value="1"/>
</dbReference>
<evidence type="ECO:0000313" key="8">
    <source>
        <dbReference type="Proteomes" id="UP000183104"/>
    </source>
</evidence>
<evidence type="ECO:0000259" key="5">
    <source>
        <dbReference type="Pfam" id="PF00389"/>
    </source>
</evidence>
<dbReference type="PROSITE" id="PS00670">
    <property type="entry name" value="D_2_HYDROXYACID_DH_2"/>
    <property type="match status" value="1"/>
</dbReference>
<sequence>MRIAVFEVESWEMAAFADLEAEGHRLSYHPEPLEAANAADFADAEAVCTFIYSAVDACVLDALPHLCLVATRSTGYDHIDLETCRERGVTVCNVPSYGENTVAEHVFGLLLTISHNLTEAVDRTRRGDFSPQGLQGFDLRGRTLGVIGTGAIGRHVLEIARGFGMERVAYDKYPDPAAAERLGFRYRDFDSLLGQADVISLHVPETPETRGMIGEAAFARMREGVVLINTARGGLVDVHALLRALAEGKVRAAGLDVLPEEPVIREESEVLRSLFQQEYDYRTLLADHVLLRMRNVFITPHSAFNTREALQRILDVSAANLRGFARGQPRNVVAGPSAGG</sequence>
<dbReference type="SUPFAM" id="SSF51735">
    <property type="entry name" value="NAD(P)-binding Rossmann-fold domains"/>
    <property type="match status" value="1"/>
</dbReference>
<accession>A0A0P9GKD7</accession>
<feature type="domain" description="D-isomer specific 2-hydroxyacid dehydrogenase catalytic" evidence="5">
    <location>
        <begin position="9"/>
        <end position="333"/>
    </location>
</feature>